<dbReference type="CDD" id="cd02440">
    <property type="entry name" value="AdoMet_MTases"/>
    <property type="match status" value="1"/>
</dbReference>
<feature type="domain" description="Methyltransferase" evidence="2">
    <location>
        <begin position="54"/>
        <end position="144"/>
    </location>
</feature>
<keyword evidence="3" id="KW-0489">Methyltransferase</keyword>
<dbReference type="GO" id="GO:0032259">
    <property type="term" value="P:methylation"/>
    <property type="evidence" value="ECO:0007669"/>
    <property type="project" value="UniProtKB-KW"/>
</dbReference>
<name>A0A6G9ZAQ3_9NOCA</name>
<sequence>MQNVSDDRIRHNIAQAAEFDSLAEIFETTPTNEVLDARLDTIVAAGQVTAGARVLDVGSGAGVLAKRIKKIAPDVELSACDLSTAMAEVARREIPYLEYLMVDIIDFPLDRGPFDAIFCNGMFGNVWDQEAALRRCAELLSAEGRVVISHPLGRQFVEGLHAAQPEITRHTLPIDESLTTLAEQSGLALEHVRDEAELYIAVLRRADRP</sequence>
<dbReference type="EMBL" id="CP046173">
    <property type="protein sequence ID" value="QIS22093.1"/>
    <property type="molecule type" value="Genomic_DNA"/>
</dbReference>
<evidence type="ECO:0000313" key="4">
    <source>
        <dbReference type="Proteomes" id="UP000500953"/>
    </source>
</evidence>
<gene>
    <name evidence="3" type="ORF">F6W96_30845</name>
</gene>
<organism evidence="3 4">
    <name type="scientific">Nocardia terpenica</name>
    <dbReference type="NCBI Taxonomy" id="455432"/>
    <lineage>
        <taxon>Bacteria</taxon>
        <taxon>Bacillati</taxon>
        <taxon>Actinomycetota</taxon>
        <taxon>Actinomycetes</taxon>
        <taxon>Mycobacteriales</taxon>
        <taxon>Nocardiaceae</taxon>
        <taxon>Nocardia</taxon>
    </lineage>
</organism>
<dbReference type="InterPro" id="IPR041698">
    <property type="entry name" value="Methyltransf_25"/>
</dbReference>
<keyword evidence="1 3" id="KW-0808">Transferase</keyword>
<dbReference type="PANTHER" id="PTHR43861:SF6">
    <property type="entry name" value="METHYLTRANSFERASE TYPE 11"/>
    <property type="match status" value="1"/>
</dbReference>
<dbReference type="PANTHER" id="PTHR43861">
    <property type="entry name" value="TRANS-ACONITATE 2-METHYLTRANSFERASE-RELATED"/>
    <property type="match status" value="1"/>
</dbReference>
<evidence type="ECO:0000313" key="3">
    <source>
        <dbReference type="EMBL" id="QIS22093.1"/>
    </source>
</evidence>
<proteinExistence type="predicted"/>
<dbReference type="InterPro" id="IPR029063">
    <property type="entry name" value="SAM-dependent_MTases_sf"/>
</dbReference>
<reference evidence="3 4" key="1">
    <citation type="journal article" date="2019" name="ACS Chem. Biol.">
        <title>Identification and Mobilization of a Cryptic Antibiotic Biosynthesis Gene Locus from a Human-Pathogenic Nocardia Isolate.</title>
        <authorList>
            <person name="Herisse M."/>
            <person name="Ishida K."/>
            <person name="Porter J.L."/>
            <person name="Howden B."/>
            <person name="Hertweck C."/>
            <person name="Stinear T.P."/>
            <person name="Pidot S.J."/>
        </authorList>
    </citation>
    <scope>NUCLEOTIDE SEQUENCE [LARGE SCALE GENOMIC DNA]</scope>
    <source>
        <strain evidence="3 4">AUSMDU00012715</strain>
    </source>
</reference>
<dbReference type="GO" id="GO:0008168">
    <property type="term" value="F:methyltransferase activity"/>
    <property type="evidence" value="ECO:0007669"/>
    <property type="project" value="UniProtKB-KW"/>
</dbReference>
<dbReference type="Gene3D" id="3.40.50.150">
    <property type="entry name" value="Vaccinia Virus protein VP39"/>
    <property type="match status" value="1"/>
</dbReference>
<dbReference type="SUPFAM" id="SSF53335">
    <property type="entry name" value="S-adenosyl-L-methionine-dependent methyltransferases"/>
    <property type="match status" value="1"/>
</dbReference>
<dbReference type="Proteomes" id="UP000500953">
    <property type="component" value="Chromosome"/>
</dbReference>
<dbReference type="AlphaFoldDB" id="A0A6G9ZAQ3"/>
<dbReference type="Pfam" id="PF13649">
    <property type="entry name" value="Methyltransf_25"/>
    <property type="match status" value="1"/>
</dbReference>
<protein>
    <submittedName>
        <fullName evidence="3">Methyltransferase domain-containing protein</fullName>
    </submittedName>
</protein>
<accession>A0A6G9ZAQ3</accession>
<evidence type="ECO:0000259" key="2">
    <source>
        <dbReference type="Pfam" id="PF13649"/>
    </source>
</evidence>
<evidence type="ECO:0000256" key="1">
    <source>
        <dbReference type="ARBA" id="ARBA00022679"/>
    </source>
</evidence>